<proteinExistence type="predicted"/>
<dbReference type="Proteomes" id="UP000546031">
    <property type="component" value="Unassembled WGS sequence"/>
</dbReference>
<evidence type="ECO:0000313" key="2">
    <source>
        <dbReference type="EMBL" id="NVE95037.1"/>
    </source>
</evidence>
<dbReference type="AlphaFoldDB" id="A0A850H792"/>
<reference evidence="2 3" key="1">
    <citation type="submission" date="2020-06" db="EMBL/GenBank/DDBJ databases">
        <title>Altererythrobacter lutimaris sp. nov., a marine bacterium isolated from a tidal flat.</title>
        <authorList>
            <person name="Kim D."/>
            <person name="Yoo Y."/>
            <person name="Kim J.-J."/>
        </authorList>
    </citation>
    <scope>NUCLEOTIDE SEQUENCE [LARGE SCALE GENOMIC DNA]</scope>
    <source>
        <strain evidence="2 3">JGD-16</strain>
    </source>
</reference>
<dbReference type="Pfam" id="PF07238">
    <property type="entry name" value="PilZ"/>
    <property type="match status" value="1"/>
</dbReference>
<sequence length="95" mass="10801">MERRKDDRFTAAYDAEVRYHSGRKLQLPVLDISLGGCMVDARAWSIRPGETISIKLPGLNYQPAEVVWNEDERAGIAFEEPLYEPTLEHLSRLAA</sequence>
<organism evidence="2 3">
    <name type="scientific">Altererythrobacter lutimaris</name>
    <dbReference type="NCBI Taxonomy" id="2743979"/>
    <lineage>
        <taxon>Bacteria</taxon>
        <taxon>Pseudomonadati</taxon>
        <taxon>Pseudomonadota</taxon>
        <taxon>Alphaproteobacteria</taxon>
        <taxon>Sphingomonadales</taxon>
        <taxon>Erythrobacteraceae</taxon>
        <taxon>Altererythrobacter</taxon>
    </lineage>
</organism>
<feature type="domain" description="PilZ" evidence="1">
    <location>
        <begin position="2"/>
        <end position="93"/>
    </location>
</feature>
<evidence type="ECO:0000259" key="1">
    <source>
        <dbReference type="Pfam" id="PF07238"/>
    </source>
</evidence>
<dbReference type="SUPFAM" id="SSF141371">
    <property type="entry name" value="PilZ domain-like"/>
    <property type="match status" value="1"/>
</dbReference>
<dbReference type="GO" id="GO:0035438">
    <property type="term" value="F:cyclic-di-GMP binding"/>
    <property type="evidence" value="ECO:0007669"/>
    <property type="project" value="InterPro"/>
</dbReference>
<dbReference type="EMBL" id="JABWTA010000001">
    <property type="protein sequence ID" value="NVE95037.1"/>
    <property type="molecule type" value="Genomic_DNA"/>
</dbReference>
<accession>A0A850H792</accession>
<dbReference type="Gene3D" id="2.40.10.220">
    <property type="entry name" value="predicted glycosyltransferase like domains"/>
    <property type="match status" value="1"/>
</dbReference>
<protein>
    <submittedName>
        <fullName evidence="2">PilZ domain-containing protein</fullName>
    </submittedName>
</protein>
<dbReference type="RefSeq" id="WP_176273242.1">
    <property type="nucleotide sequence ID" value="NZ_JABWTA010000001.1"/>
</dbReference>
<comment type="caution">
    <text evidence="2">The sequence shown here is derived from an EMBL/GenBank/DDBJ whole genome shotgun (WGS) entry which is preliminary data.</text>
</comment>
<keyword evidence="3" id="KW-1185">Reference proteome</keyword>
<evidence type="ECO:0000313" key="3">
    <source>
        <dbReference type="Proteomes" id="UP000546031"/>
    </source>
</evidence>
<gene>
    <name evidence="2" type="ORF">HUO12_09025</name>
</gene>
<dbReference type="InterPro" id="IPR009875">
    <property type="entry name" value="PilZ_domain"/>
</dbReference>
<name>A0A850H792_9SPHN</name>